<evidence type="ECO:0000256" key="5">
    <source>
        <dbReference type="SAM" id="MobiDB-lite"/>
    </source>
</evidence>
<dbReference type="InterPro" id="IPR039361">
    <property type="entry name" value="Cyclin"/>
</dbReference>
<feature type="domain" description="Cyclin-like" evidence="6">
    <location>
        <begin position="424"/>
        <end position="508"/>
    </location>
</feature>
<dbReference type="Pfam" id="PF02984">
    <property type="entry name" value="Cyclin_C"/>
    <property type="match status" value="1"/>
</dbReference>
<evidence type="ECO:0000256" key="4">
    <source>
        <dbReference type="RuleBase" id="RU000383"/>
    </source>
</evidence>
<keyword evidence="3" id="KW-0131">Cell cycle</keyword>
<keyword evidence="1" id="KW-0132">Cell division</keyword>
<evidence type="ECO:0000259" key="7">
    <source>
        <dbReference type="SMART" id="SM01332"/>
    </source>
</evidence>
<feature type="domain" description="Cyclin-like" evidence="6">
    <location>
        <begin position="521"/>
        <end position="602"/>
    </location>
</feature>
<dbReference type="InterPro" id="IPR013763">
    <property type="entry name" value="Cyclin-like_dom"/>
</dbReference>
<proteinExistence type="inferred from homology"/>
<dbReference type="InterPro" id="IPR048258">
    <property type="entry name" value="Cyclins_cyclin-box"/>
</dbReference>
<dbReference type="InterPro" id="IPR004367">
    <property type="entry name" value="Cyclin_C-dom"/>
</dbReference>
<evidence type="ECO:0000256" key="1">
    <source>
        <dbReference type="ARBA" id="ARBA00022618"/>
    </source>
</evidence>
<protein>
    <submittedName>
        <fullName evidence="8">Cyclin-like protein</fullName>
    </submittedName>
</protein>
<feature type="compositionally biased region" description="Acidic residues" evidence="5">
    <location>
        <begin position="305"/>
        <end position="320"/>
    </location>
</feature>
<organism evidence="8 9">
    <name type="scientific">Sordaria brevicollis</name>
    <dbReference type="NCBI Taxonomy" id="83679"/>
    <lineage>
        <taxon>Eukaryota</taxon>
        <taxon>Fungi</taxon>
        <taxon>Dikarya</taxon>
        <taxon>Ascomycota</taxon>
        <taxon>Pezizomycotina</taxon>
        <taxon>Sordariomycetes</taxon>
        <taxon>Sordariomycetidae</taxon>
        <taxon>Sordariales</taxon>
        <taxon>Sordariaceae</taxon>
        <taxon>Sordaria</taxon>
    </lineage>
</organism>
<dbReference type="Gene3D" id="1.10.472.10">
    <property type="entry name" value="Cyclin-like"/>
    <property type="match status" value="2"/>
</dbReference>
<dbReference type="PANTHER" id="PTHR10177">
    <property type="entry name" value="CYCLINS"/>
    <property type="match status" value="1"/>
</dbReference>
<comment type="caution">
    <text evidence="8">The sequence shown here is derived from an EMBL/GenBank/DDBJ whole genome shotgun (WGS) entry which is preliminary data.</text>
</comment>
<dbReference type="CDD" id="cd20512">
    <property type="entry name" value="CYCLIN_CLBs_yeast_rpt2"/>
    <property type="match status" value="1"/>
</dbReference>
<accession>A0AAE0UGI2</accession>
<dbReference type="EMBL" id="JAUTDP010000001">
    <property type="protein sequence ID" value="KAK3403238.1"/>
    <property type="molecule type" value="Genomic_DNA"/>
</dbReference>
<comment type="similarity">
    <text evidence="4">Belongs to the cyclin family.</text>
</comment>
<sequence>MDAKPQRPLWAPPVRYGDENLPPADSIHQRKRSDSKSKAVMAVNGTLNAPPKRAACFDKSNTSRPLADGGNKDAFKNRVKPMVATGITRDLQSDGRENTRSAAEENYARPTVASKAALYGQKVSSTAPLSSHNANGAYGGIRSHNTIAKLSAPVKKTTSVYRDNYIKEESAPHAPTSSSVDDLVAMVNNQIRNPRQYKSQPQLKADQQHTLHRNQSKYVPDYENLDDVEDIDEFEFEADFPESYEDAVEQLTRDLEIPANAEAGALVHANHMPIAQASFDLIPHGAPVAPSKSVRALPMPPNVSDPEEFSEDDDDQDLYDDQGYTTAHSYRSHCDNTTGGPTTLVAPKMTAEIQKELDVARAYVLENQTQEEVEDEGWDVSMVAVYGDEIFEYLRDLEARMLPNPHYMDIQTEIQWSMRSVLMDWLVQVHHRFSLLPETLFLTVNFIDRFLSVKVVSLGKLQLVGATAIFVAAKYEEINCPSIQELVYMVDSGYQAEEILKAERFMLTMLNFELGWPGPMSFLRRISKADDYDLETRTLAKYLLEVTIMDERFVGCPASYLAAGAHCLSRFFLQRGPWTLSHVHYSGYTFAQLRPLISTILECCQQARKHHGAVFDKYAHQRFKQASTFVEEKIAKGFVLPLHPIASINGSTQS</sequence>
<feature type="region of interest" description="Disordered" evidence="5">
    <location>
        <begin position="51"/>
        <end position="76"/>
    </location>
</feature>
<feature type="domain" description="Cyclin C-terminal" evidence="7">
    <location>
        <begin position="517"/>
        <end position="632"/>
    </location>
</feature>
<evidence type="ECO:0000313" key="8">
    <source>
        <dbReference type="EMBL" id="KAK3403238.1"/>
    </source>
</evidence>
<feature type="region of interest" description="Disordered" evidence="5">
    <location>
        <begin position="1"/>
        <end position="37"/>
    </location>
</feature>
<dbReference type="PROSITE" id="PS00292">
    <property type="entry name" value="CYCLINS"/>
    <property type="match status" value="1"/>
</dbReference>
<name>A0AAE0UGI2_SORBR</name>
<gene>
    <name evidence="8" type="ORF">B0T20DRAFT_20611</name>
</gene>
<keyword evidence="2 4" id="KW-0195">Cyclin</keyword>
<dbReference type="SMART" id="SM01332">
    <property type="entry name" value="Cyclin_C"/>
    <property type="match status" value="1"/>
</dbReference>
<dbReference type="SUPFAM" id="SSF47954">
    <property type="entry name" value="Cyclin-like"/>
    <property type="match status" value="2"/>
</dbReference>
<dbReference type="GO" id="GO:0051301">
    <property type="term" value="P:cell division"/>
    <property type="evidence" value="ECO:0007669"/>
    <property type="project" value="UniProtKB-KW"/>
</dbReference>
<evidence type="ECO:0000256" key="2">
    <source>
        <dbReference type="ARBA" id="ARBA00023127"/>
    </source>
</evidence>
<dbReference type="FunFam" id="1.10.472.10:FF:000001">
    <property type="entry name" value="G2/mitotic-specific cyclin"/>
    <property type="match status" value="1"/>
</dbReference>
<dbReference type="InterPro" id="IPR006671">
    <property type="entry name" value="Cyclin_N"/>
</dbReference>
<dbReference type="InterPro" id="IPR036915">
    <property type="entry name" value="Cyclin-like_sf"/>
</dbReference>
<reference evidence="8" key="2">
    <citation type="submission" date="2023-07" db="EMBL/GenBank/DDBJ databases">
        <authorList>
            <consortium name="Lawrence Berkeley National Laboratory"/>
            <person name="Haridas S."/>
            <person name="Hensen N."/>
            <person name="Bonometti L."/>
            <person name="Westerberg I."/>
            <person name="Brannstrom I.O."/>
            <person name="Guillou S."/>
            <person name="Cros-Aarteil S."/>
            <person name="Calhoun S."/>
            <person name="Kuo A."/>
            <person name="Mondo S."/>
            <person name="Pangilinan J."/>
            <person name="Riley R."/>
            <person name="LaButti K."/>
            <person name="Andreopoulos B."/>
            <person name="Lipzen A."/>
            <person name="Chen C."/>
            <person name="Yanf M."/>
            <person name="Daum C."/>
            <person name="Ng V."/>
            <person name="Clum A."/>
            <person name="Steindorff A."/>
            <person name="Ohm R."/>
            <person name="Martin F."/>
            <person name="Silar P."/>
            <person name="Natvig D."/>
            <person name="Lalanne C."/>
            <person name="Gautier V."/>
            <person name="Ament-velasquez S.L."/>
            <person name="Kruys A."/>
            <person name="Hutchinson M.I."/>
            <person name="Powell A.J."/>
            <person name="Barry K."/>
            <person name="Miller A.N."/>
            <person name="Grigoriev I.V."/>
            <person name="Debuchy R."/>
            <person name="Gladieux P."/>
            <person name="Thoren M.H."/>
            <person name="Johannesson H."/>
        </authorList>
    </citation>
    <scope>NUCLEOTIDE SEQUENCE</scope>
    <source>
        <strain evidence="8">FGSC 1904</strain>
    </source>
</reference>
<dbReference type="Pfam" id="PF00134">
    <property type="entry name" value="Cyclin_N"/>
    <property type="match status" value="1"/>
</dbReference>
<dbReference type="SMART" id="SM00385">
    <property type="entry name" value="CYCLIN"/>
    <property type="match status" value="2"/>
</dbReference>
<dbReference type="CDD" id="cd20568">
    <property type="entry name" value="CYCLIN_CLBs_yeast_rpt1"/>
    <property type="match status" value="1"/>
</dbReference>
<feature type="region of interest" description="Disordered" evidence="5">
    <location>
        <begin position="292"/>
        <end position="322"/>
    </location>
</feature>
<reference evidence="8" key="1">
    <citation type="journal article" date="2023" name="Mol. Phylogenet. Evol.">
        <title>Genome-scale phylogeny and comparative genomics of the fungal order Sordariales.</title>
        <authorList>
            <person name="Hensen N."/>
            <person name="Bonometti L."/>
            <person name="Westerberg I."/>
            <person name="Brannstrom I.O."/>
            <person name="Guillou S."/>
            <person name="Cros-Aarteil S."/>
            <person name="Calhoun S."/>
            <person name="Haridas S."/>
            <person name="Kuo A."/>
            <person name="Mondo S."/>
            <person name="Pangilinan J."/>
            <person name="Riley R."/>
            <person name="LaButti K."/>
            <person name="Andreopoulos B."/>
            <person name="Lipzen A."/>
            <person name="Chen C."/>
            <person name="Yan M."/>
            <person name="Daum C."/>
            <person name="Ng V."/>
            <person name="Clum A."/>
            <person name="Steindorff A."/>
            <person name="Ohm R.A."/>
            <person name="Martin F."/>
            <person name="Silar P."/>
            <person name="Natvig D.O."/>
            <person name="Lalanne C."/>
            <person name="Gautier V."/>
            <person name="Ament-Velasquez S.L."/>
            <person name="Kruys A."/>
            <person name="Hutchinson M.I."/>
            <person name="Powell A.J."/>
            <person name="Barry K."/>
            <person name="Miller A.N."/>
            <person name="Grigoriev I.V."/>
            <person name="Debuchy R."/>
            <person name="Gladieux P."/>
            <person name="Hiltunen Thoren M."/>
            <person name="Johannesson H."/>
        </authorList>
    </citation>
    <scope>NUCLEOTIDE SEQUENCE</scope>
    <source>
        <strain evidence="8">FGSC 1904</strain>
    </source>
</reference>
<dbReference type="Proteomes" id="UP001281003">
    <property type="component" value="Unassembled WGS sequence"/>
</dbReference>
<evidence type="ECO:0000313" key="9">
    <source>
        <dbReference type="Proteomes" id="UP001281003"/>
    </source>
</evidence>
<evidence type="ECO:0000259" key="6">
    <source>
        <dbReference type="SMART" id="SM00385"/>
    </source>
</evidence>
<keyword evidence="9" id="KW-1185">Reference proteome</keyword>
<evidence type="ECO:0000256" key="3">
    <source>
        <dbReference type="ARBA" id="ARBA00023306"/>
    </source>
</evidence>
<dbReference type="AlphaFoldDB" id="A0AAE0UGI2"/>